<evidence type="ECO:0000256" key="3">
    <source>
        <dbReference type="ARBA" id="ARBA00022989"/>
    </source>
</evidence>
<evidence type="ECO:0000259" key="8">
    <source>
        <dbReference type="PROSITE" id="PS50801"/>
    </source>
</evidence>
<feature type="region of interest" description="Disordered" evidence="5">
    <location>
        <begin position="1"/>
        <end position="30"/>
    </location>
</feature>
<comment type="subcellular location">
    <subcellularLocation>
        <location evidence="1">Membrane</location>
        <topology evidence="1">Multi-pass membrane protein</topology>
    </subcellularLocation>
</comment>
<dbReference type="GeneID" id="75913722"/>
<dbReference type="AlphaFoldDB" id="A0AAD5EBP4"/>
<dbReference type="Pfam" id="PF00916">
    <property type="entry name" value="Sulfate_transp"/>
    <property type="match status" value="1"/>
</dbReference>
<reference evidence="9" key="2">
    <citation type="journal article" date="2022" name="Proc. Natl. Acad. Sci. U.S.A.">
        <title>Diploid-dominant life cycles characterize the early evolution of Fungi.</title>
        <authorList>
            <person name="Amses K.R."/>
            <person name="Simmons D.R."/>
            <person name="Longcore J.E."/>
            <person name="Mondo S.J."/>
            <person name="Seto K."/>
            <person name="Jeronimo G.H."/>
            <person name="Bonds A.E."/>
            <person name="Quandt C.A."/>
            <person name="Davis W.J."/>
            <person name="Chang Y."/>
            <person name="Federici B.A."/>
            <person name="Kuo A."/>
            <person name="LaButti K."/>
            <person name="Pangilinan J."/>
            <person name="Andreopoulos W."/>
            <person name="Tritt A."/>
            <person name="Riley R."/>
            <person name="Hundley H."/>
            <person name="Johnson J."/>
            <person name="Lipzen A."/>
            <person name="Barry K."/>
            <person name="Lang B.F."/>
            <person name="Cuomo C.A."/>
            <person name="Buchler N.E."/>
            <person name="Grigoriev I.V."/>
            <person name="Spatafora J.W."/>
            <person name="Stajich J.E."/>
            <person name="James T.Y."/>
        </authorList>
    </citation>
    <scope>NUCLEOTIDE SEQUENCE</scope>
    <source>
        <strain evidence="9">AG</strain>
    </source>
</reference>
<gene>
    <name evidence="9" type="ORF">K450DRAFT_237153</name>
</gene>
<feature type="transmembrane region" description="Helical" evidence="6">
    <location>
        <begin position="248"/>
        <end position="270"/>
    </location>
</feature>
<dbReference type="Gene3D" id="2.60.120.10">
    <property type="entry name" value="Jelly Rolls"/>
    <property type="match status" value="1"/>
</dbReference>
<comment type="caution">
    <text evidence="9">The sequence shown here is derived from an EMBL/GenBank/DDBJ whole genome shotgun (WGS) entry which is preliminary data.</text>
</comment>
<keyword evidence="10" id="KW-1185">Reference proteome</keyword>
<name>A0AAD5EBP4_UMBRA</name>
<feature type="transmembrane region" description="Helical" evidence="6">
    <location>
        <begin position="609"/>
        <end position="628"/>
    </location>
</feature>
<evidence type="ECO:0000256" key="4">
    <source>
        <dbReference type="ARBA" id="ARBA00023136"/>
    </source>
</evidence>
<dbReference type="Gene3D" id="3.30.750.24">
    <property type="entry name" value="STAS domain"/>
    <property type="match status" value="1"/>
</dbReference>
<evidence type="ECO:0000313" key="9">
    <source>
        <dbReference type="EMBL" id="KAI8580462.1"/>
    </source>
</evidence>
<dbReference type="SMART" id="SM00100">
    <property type="entry name" value="cNMP"/>
    <property type="match status" value="1"/>
</dbReference>
<dbReference type="Proteomes" id="UP001206595">
    <property type="component" value="Unassembled WGS sequence"/>
</dbReference>
<keyword evidence="2 6" id="KW-0812">Transmembrane</keyword>
<dbReference type="InterPro" id="IPR014710">
    <property type="entry name" value="RmlC-like_jellyroll"/>
</dbReference>
<dbReference type="PANTHER" id="PTHR43310">
    <property type="entry name" value="SULFATE TRANSPORTER YBAR-RELATED"/>
    <property type="match status" value="1"/>
</dbReference>
<dbReference type="SUPFAM" id="SSF52091">
    <property type="entry name" value="SpoIIaa-like"/>
    <property type="match status" value="1"/>
</dbReference>
<dbReference type="InterPro" id="IPR052706">
    <property type="entry name" value="Membrane-Transporter-like"/>
</dbReference>
<evidence type="ECO:0008006" key="11">
    <source>
        <dbReference type="Google" id="ProtNLM"/>
    </source>
</evidence>
<evidence type="ECO:0000256" key="2">
    <source>
        <dbReference type="ARBA" id="ARBA00022692"/>
    </source>
</evidence>
<evidence type="ECO:0000256" key="5">
    <source>
        <dbReference type="SAM" id="MobiDB-lite"/>
    </source>
</evidence>
<keyword evidence="4 6" id="KW-0472">Membrane</keyword>
<dbReference type="InterPro" id="IPR000595">
    <property type="entry name" value="cNMP-bd_dom"/>
</dbReference>
<dbReference type="Pfam" id="PF00027">
    <property type="entry name" value="cNMP_binding"/>
    <property type="match status" value="1"/>
</dbReference>
<dbReference type="InterPro" id="IPR036513">
    <property type="entry name" value="STAS_dom_sf"/>
</dbReference>
<dbReference type="InterPro" id="IPR011547">
    <property type="entry name" value="SLC26A/SulP_dom"/>
</dbReference>
<feature type="domain" description="STAS" evidence="8">
    <location>
        <begin position="617"/>
        <end position="731"/>
    </location>
</feature>
<evidence type="ECO:0000259" key="7">
    <source>
        <dbReference type="PROSITE" id="PS50042"/>
    </source>
</evidence>
<sequence length="955" mass="105338">MDHRRSSISEGSVTSEDLASKDLPSRSYYSSHVQPDIAFEKYSASIEAIRKQSLALGNIALEDSDPSEEPLEFEASPPLSVSAGSPVNHTNSELNVNPQSPPQIRLPPPMKKSPLRQARESVVHGSNVWNHGIKRMKMMRAKDVWREAVVVPAGYIPAVILGLLLNLLDAISYGMITFPTSNAIFAKFGPDGISMFFVSSIVSQLTYSCGGSIFGGGNGSMMIEVVPFLHIMADSITRQIGEDKPHEVIATTIVAFAISSIMTGVAFYILGAMKLGSLIGFFPRHILVGTIGGVGWFLVATGIEVSGRLEGGMVYDIPTMKEIFLNTHTLLLWTSALGVALLLRALQHKIKHPLLVPAFFMIVPSLFWFVVLVAGLDVDQVRNDGWIFPLVEGDVPFWHFYTYYDFSAIDWAALSSTIPAMLALTFFGVLHVPINVPALGVSTNRDDVDVNKELVAHGISNTLSGCLGSVQNYLVYTNSLLFIKSGGDSRLAGLMLAGATTILWVAGPGIVGYIPVMVVGALIFHLGLDLLKEALVDTWGNLHHFEYITICAIIFFMAWLGFVEGIFLGIVMACIFFVVTNSKRGAIRGVYSGNTIHSTVRRLFRQQKFLNQVGNQIMIVLLQGYLFFGTIGQVERCIRDALDQMAWEQTPIRFLVLDLKLVQGIDFSASEAFVRLKRLLKSKDVYLVLCNVDLDTEIGHALWKAGMMHTEEEAGNNLQCFAILNEALEWCENILLETYYAKHAVLAQQRRQATIAKSVKSDSTDRDALRGTVASSPRQNMLVQAVQKVFNDAPVVQSNMAQPIAIMTQAFGELSSSANPDLYMHLAPYFVRVTISTSTILWSPGEPSTCLYIIEKGLLKSSMLERTEDSERLQLIATESILPGTIVGELGLFTESPRTKTLTAEQDSVLWKMSKQDFNRMLEKEPTVANRFMRMALNFSAERLKLVSSFAFELN</sequence>
<feature type="transmembrane region" description="Helical" evidence="6">
    <location>
        <begin position="282"/>
        <end position="303"/>
    </location>
</feature>
<dbReference type="CDD" id="cd07042">
    <property type="entry name" value="STAS_SulP_like_sulfate_transporter"/>
    <property type="match status" value="1"/>
</dbReference>
<feature type="transmembrane region" description="Helical" evidence="6">
    <location>
        <begin position="355"/>
        <end position="376"/>
    </location>
</feature>
<proteinExistence type="predicted"/>
<evidence type="ECO:0000313" key="10">
    <source>
        <dbReference type="Proteomes" id="UP001206595"/>
    </source>
</evidence>
<feature type="region of interest" description="Disordered" evidence="5">
    <location>
        <begin position="63"/>
        <end position="106"/>
    </location>
</feature>
<dbReference type="InterPro" id="IPR002645">
    <property type="entry name" value="STAS_dom"/>
</dbReference>
<dbReference type="GO" id="GO:0016020">
    <property type="term" value="C:membrane"/>
    <property type="evidence" value="ECO:0007669"/>
    <property type="project" value="UniProtKB-SubCell"/>
</dbReference>
<dbReference type="EMBL" id="MU620912">
    <property type="protein sequence ID" value="KAI8580462.1"/>
    <property type="molecule type" value="Genomic_DNA"/>
</dbReference>
<feature type="compositionally biased region" description="Polar residues" evidence="5">
    <location>
        <begin position="8"/>
        <end position="17"/>
    </location>
</feature>
<feature type="compositionally biased region" description="Acidic residues" evidence="5">
    <location>
        <begin position="63"/>
        <end position="72"/>
    </location>
</feature>
<accession>A0AAD5EBP4</accession>
<feature type="transmembrane region" description="Helical" evidence="6">
    <location>
        <begin position="144"/>
        <end position="165"/>
    </location>
</feature>
<feature type="transmembrane region" description="Helical" evidence="6">
    <location>
        <begin position="494"/>
        <end position="527"/>
    </location>
</feature>
<dbReference type="PANTHER" id="PTHR43310:SF4">
    <property type="entry name" value="AFR304WP"/>
    <property type="match status" value="1"/>
</dbReference>
<protein>
    <recommendedName>
        <fullName evidence="11">Sulfate transporter</fullName>
    </recommendedName>
</protein>
<evidence type="ECO:0000256" key="1">
    <source>
        <dbReference type="ARBA" id="ARBA00004141"/>
    </source>
</evidence>
<evidence type="ECO:0000256" key="6">
    <source>
        <dbReference type="SAM" id="Phobius"/>
    </source>
</evidence>
<feature type="transmembrane region" description="Helical" evidence="6">
    <location>
        <begin position="547"/>
        <end position="579"/>
    </location>
</feature>
<dbReference type="PROSITE" id="PS50801">
    <property type="entry name" value="STAS"/>
    <property type="match status" value="1"/>
</dbReference>
<dbReference type="RefSeq" id="XP_051445466.1">
    <property type="nucleotide sequence ID" value="XM_051588377.1"/>
</dbReference>
<dbReference type="InterPro" id="IPR018490">
    <property type="entry name" value="cNMP-bd_dom_sf"/>
</dbReference>
<feature type="transmembrane region" description="Helical" evidence="6">
    <location>
        <begin position="411"/>
        <end position="430"/>
    </location>
</feature>
<feature type="compositionally biased region" description="Polar residues" evidence="5">
    <location>
        <begin position="82"/>
        <end position="97"/>
    </location>
</feature>
<dbReference type="PROSITE" id="PS50042">
    <property type="entry name" value="CNMP_BINDING_3"/>
    <property type="match status" value="1"/>
</dbReference>
<dbReference type="Pfam" id="PF01740">
    <property type="entry name" value="STAS"/>
    <property type="match status" value="1"/>
</dbReference>
<reference evidence="9" key="1">
    <citation type="submission" date="2021-06" db="EMBL/GenBank/DDBJ databases">
        <authorList>
            <consortium name="DOE Joint Genome Institute"/>
            <person name="Mondo S.J."/>
            <person name="Amses K.R."/>
            <person name="Simmons D.R."/>
            <person name="Longcore J.E."/>
            <person name="Seto K."/>
            <person name="Alves G.H."/>
            <person name="Bonds A.E."/>
            <person name="Quandt C.A."/>
            <person name="Davis W.J."/>
            <person name="Chang Y."/>
            <person name="Letcher P.M."/>
            <person name="Powell M.J."/>
            <person name="Kuo A."/>
            <person name="Labutti K."/>
            <person name="Pangilinan J."/>
            <person name="Andreopoulos W."/>
            <person name="Tritt A."/>
            <person name="Riley R."/>
            <person name="Hundley H."/>
            <person name="Johnson J."/>
            <person name="Lipzen A."/>
            <person name="Barry K."/>
            <person name="Berbee M.L."/>
            <person name="Buchler N.E."/>
            <person name="Grigoriev I.V."/>
            <person name="Spatafora J.W."/>
            <person name="Stajich J.E."/>
            <person name="James T.Y."/>
        </authorList>
    </citation>
    <scope>NUCLEOTIDE SEQUENCE</scope>
    <source>
        <strain evidence="9">AG</strain>
    </source>
</reference>
<feature type="transmembrane region" description="Helical" evidence="6">
    <location>
        <begin position="323"/>
        <end position="343"/>
    </location>
</feature>
<feature type="domain" description="Cyclic nucleotide-binding" evidence="7">
    <location>
        <begin position="814"/>
        <end position="939"/>
    </location>
</feature>
<keyword evidence="3 6" id="KW-1133">Transmembrane helix</keyword>
<dbReference type="CDD" id="cd00038">
    <property type="entry name" value="CAP_ED"/>
    <property type="match status" value="1"/>
</dbReference>
<dbReference type="SUPFAM" id="SSF51206">
    <property type="entry name" value="cAMP-binding domain-like"/>
    <property type="match status" value="1"/>
</dbReference>
<organism evidence="9 10">
    <name type="scientific">Umbelopsis ramanniana AG</name>
    <dbReference type="NCBI Taxonomy" id="1314678"/>
    <lineage>
        <taxon>Eukaryota</taxon>
        <taxon>Fungi</taxon>
        <taxon>Fungi incertae sedis</taxon>
        <taxon>Mucoromycota</taxon>
        <taxon>Mucoromycotina</taxon>
        <taxon>Umbelopsidomycetes</taxon>
        <taxon>Umbelopsidales</taxon>
        <taxon>Umbelopsidaceae</taxon>
        <taxon>Umbelopsis</taxon>
    </lineage>
</organism>